<comment type="caution">
    <text evidence="2">The sequence shown here is derived from an EMBL/GenBank/DDBJ whole genome shotgun (WGS) entry which is preliminary data.</text>
</comment>
<feature type="signal peptide" evidence="1">
    <location>
        <begin position="1"/>
        <end position="18"/>
    </location>
</feature>
<name>A0ABT0HCU9_9FLAO</name>
<dbReference type="RefSeq" id="WP_248413539.1">
    <property type="nucleotide sequence ID" value="NZ_JALPQF010000014.1"/>
</dbReference>
<organism evidence="2 3">
    <name type="scientific">Psychroserpens algicola</name>
    <dbReference type="NCBI Taxonomy" id="1719034"/>
    <lineage>
        <taxon>Bacteria</taxon>
        <taxon>Pseudomonadati</taxon>
        <taxon>Bacteroidota</taxon>
        <taxon>Flavobacteriia</taxon>
        <taxon>Flavobacteriales</taxon>
        <taxon>Flavobacteriaceae</taxon>
        <taxon>Psychroserpens</taxon>
    </lineage>
</organism>
<dbReference type="Proteomes" id="UP001203687">
    <property type="component" value="Unassembled WGS sequence"/>
</dbReference>
<keyword evidence="3" id="KW-1185">Reference proteome</keyword>
<evidence type="ECO:0000313" key="3">
    <source>
        <dbReference type="Proteomes" id="UP001203687"/>
    </source>
</evidence>
<evidence type="ECO:0000313" key="2">
    <source>
        <dbReference type="EMBL" id="MCK8481690.1"/>
    </source>
</evidence>
<evidence type="ECO:0000256" key="1">
    <source>
        <dbReference type="SAM" id="SignalP"/>
    </source>
</evidence>
<accession>A0ABT0HCU9</accession>
<proteinExistence type="predicted"/>
<sequence>MKYHLFLSSLLLASLSFGQELTCEDFKKGEFIMNTFSSPVLEWDMTRDGNKQVETIKELPEEFQGIGYPMDPKTLRIEWIDDCTYKLFADDANGELDSISQLINDSGGIHTELIKIEGKCFYYKSICIIEGEEIVSEGKLCKK</sequence>
<gene>
    <name evidence="2" type="ORF">MUY34_13745</name>
</gene>
<keyword evidence="1" id="KW-0732">Signal</keyword>
<feature type="chain" id="PRO_5045999230" evidence="1">
    <location>
        <begin position="19"/>
        <end position="143"/>
    </location>
</feature>
<protein>
    <submittedName>
        <fullName evidence="2">Uncharacterized protein</fullName>
    </submittedName>
</protein>
<reference evidence="2" key="1">
    <citation type="submission" date="2022-04" db="EMBL/GenBank/DDBJ databases">
        <authorList>
            <person name="Ren T."/>
        </authorList>
    </citation>
    <scope>NUCLEOTIDE SEQUENCE</scope>
    <source>
        <strain evidence="2">F63249</strain>
    </source>
</reference>
<dbReference type="EMBL" id="JALPQF010000014">
    <property type="protein sequence ID" value="MCK8481690.1"/>
    <property type="molecule type" value="Genomic_DNA"/>
</dbReference>